<feature type="chain" id="PRO_5045484290" evidence="2">
    <location>
        <begin position="24"/>
        <end position="197"/>
    </location>
</feature>
<dbReference type="Proteomes" id="UP001204851">
    <property type="component" value="Unassembled WGS sequence"/>
</dbReference>
<evidence type="ECO:0000313" key="4">
    <source>
        <dbReference type="EMBL" id="MCO5978968.1"/>
    </source>
</evidence>
<keyword evidence="1" id="KW-0812">Transmembrane</keyword>
<gene>
    <name evidence="4" type="ORF">M0L44_19895</name>
</gene>
<protein>
    <submittedName>
        <fullName evidence="4">PEP-CTERM sorting domain-containing protein</fullName>
    </submittedName>
</protein>
<evidence type="ECO:0000256" key="1">
    <source>
        <dbReference type="SAM" id="Phobius"/>
    </source>
</evidence>
<accession>A0ABT1BS09</accession>
<dbReference type="InterPro" id="IPR013424">
    <property type="entry name" value="Ice-binding_C"/>
</dbReference>
<keyword evidence="1" id="KW-1133">Transmembrane helix</keyword>
<comment type="caution">
    <text evidence="4">The sequence shown here is derived from an EMBL/GenBank/DDBJ whole genome shotgun (WGS) entry which is preliminary data.</text>
</comment>
<feature type="transmembrane region" description="Helical" evidence="1">
    <location>
        <begin position="173"/>
        <end position="190"/>
    </location>
</feature>
<dbReference type="Pfam" id="PF07589">
    <property type="entry name" value="PEP-CTERM"/>
    <property type="match status" value="1"/>
</dbReference>
<keyword evidence="1" id="KW-0472">Membrane</keyword>
<proteinExistence type="predicted"/>
<evidence type="ECO:0000313" key="5">
    <source>
        <dbReference type="Proteomes" id="UP001204851"/>
    </source>
</evidence>
<keyword evidence="5" id="KW-1185">Reference proteome</keyword>
<dbReference type="RefSeq" id="WP_252771931.1">
    <property type="nucleotide sequence ID" value="NZ_JAMXMC010000015.1"/>
</dbReference>
<organism evidence="4 5">
    <name type="scientific">Ideonella oryzae</name>
    <dbReference type="NCBI Taxonomy" id="2937441"/>
    <lineage>
        <taxon>Bacteria</taxon>
        <taxon>Pseudomonadati</taxon>
        <taxon>Pseudomonadota</taxon>
        <taxon>Betaproteobacteria</taxon>
        <taxon>Burkholderiales</taxon>
        <taxon>Sphaerotilaceae</taxon>
        <taxon>Ideonella</taxon>
    </lineage>
</organism>
<reference evidence="4 5" key="1">
    <citation type="submission" date="2022-06" db="EMBL/GenBank/DDBJ databases">
        <title>Ideonella sp. NS12-5 Genome sequencing and assembly.</title>
        <authorList>
            <person name="Jung Y."/>
        </authorList>
    </citation>
    <scope>NUCLEOTIDE SEQUENCE [LARGE SCALE GENOMIC DNA]</scope>
    <source>
        <strain evidence="4 5">NS12-5</strain>
    </source>
</reference>
<evidence type="ECO:0000259" key="3">
    <source>
        <dbReference type="Pfam" id="PF07589"/>
    </source>
</evidence>
<dbReference type="NCBIfam" id="TIGR02595">
    <property type="entry name" value="PEP_CTERM"/>
    <property type="match status" value="1"/>
</dbReference>
<dbReference type="Gene3D" id="2.60.120.260">
    <property type="entry name" value="Galactose-binding domain-like"/>
    <property type="match status" value="1"/>
</dbReference>
<sequence>MSNVKKSLLALVAASLLSVSALANTGSVLSDGNLDSMPASSGWDLSGGYRWNNSQFLVSDPSDYYVALRAVGGIDSYMTQTFATVAGTLYTVAFDYISTKGGTQFGLLNGTANSNSWIDYEVLGKSSGLTNWDKATYTFTALSDQTTIGFVSASAGSRLYLNNISVAAAVPEPASMALFMAGLGALALVARRRRLKG</sequence>
<dbReference type="EMBL" id="JAMXMC010000015">
    <property type="protein sequence ID" value="MCO5978968.1"/>
    <property type="molecule type" value="Genomic_DNA"/>
</dbReference>
<evidence type="ECO:0000256" key="2">
    <source>
        <dbReference type="SAM" id="SignalP"/>
    </source>
</evidence>
<feature type="domain" description="Ice-binding protein C-terminal" evidence="3">
    <location>
        <begin position="169"/>
        <end position="193"/>
    </location>
</feature>
<name>A0ABT1BS09_9BURK</name>
<feature type="signal peptide" evidence="2">
    <location>
        <begin position="1"/>
        <end position="23"/>
    </location>
</feature>
<keyword evidence="2" id="KW-0732">Signal</keyword>